<feature type="domain" description="Mannose-6-phosphate isomerase type II C-terminal" evidence="1">
    <location>
        <begin position="19"/>
        <end position="125"/>
    </location>
</feature>
<organism evidence="2 3">
    <name type="scientific">Geothrix limicola</name>
    <dbReference type="NCBI Taxonomy" id="2927978"/>
    <lineage>
        <taxon>Bacteria</taxon>
        <taxon>Pseudomonadati</taxon>
        <taxon>Acidobacteriota</taxon>
        <taxon>Holophagae</taxon>
        <taxon>Holophagales</taxon>
        <taxon>Holophagaceae</taxon>
        <taxon>Geothrix</taxon>
    </lineage>
</organism>
<gene>
    <name evidence="2" type="ORF">GETHLI_35390</name>
</gene>
<dbReference type="Proteomes" id="UP001165069">
    <property type="component" value="Unassembled WGS sequence"/>
</dbReference>
<dbReference type="PANTHER" id="PTHR46390">
    <property type="entry name" value="MANNOSE-1-PHOSPHATE GUANYLYLTRANSFERASE"/>
    <property type="match status" value="1"/>
</dbReference>
<sequence length="130" mass="14921">MMNESFLRERIMQRPETLHVEKPWGSFDQYALNTNCTVKILTCKPGQKLSLQRHSHRGELWVALDPGVVVDRDGEELRPVVGEEIWLPLGSTHRLRCDATTAHPVRVLEVSLGVFDEADIERLQDDYGRN</sequence>
<keyword evidence="3" id="KW-1185">Reference proteome</keyword>
<dbReference type="PANTHER" id="PTHR46390:SF1">
    <property type="entry name" value="MANNOSE-1-PHOSPHATE GUANYLYLTRANSFERASE"/>
    <property type="match status" value="1"/>
</dbReference>
<name>A0ABQ5QL89_9BACT</name>
<evidence type="ECO:0000313" key="2">
    <source>
        <dbReference type="EMBL" id="GLH75036.1"/>
    </source>
</evidence>
<evidence type="ECO:0000313" key="3">
    <source>
        <dbReference type="Proteomes" id="UP001165069"/>
    </source>
</evidence>
<dbReference type="Pfam" id="PF01050">
    <property type="entry name" value="MannoseP_isomer"/>
    <property type="match status" value="1"/>
</dbReference>
<comment type="caution">
    <text evidence="2">The sequence shown here is derived from an EMBL/GenBank/DDBJ whole genome shotgun (WGS) entry which is preliminary data.</text>
</comment>
<protein>
    <recommendedName>
        <fullName evidence="1">Mannose-6-phosphate isomerase type II C-terminal domain-containing protein</fullName>
    </recommendedName>
</protein>
<dbReference type="InterPro" id="IPR014710">
    <property type="entry name" value="RmlC-like_jellyroll"/>
</dbReference>
<dbReference type="InterPro" id="IPR001538">
    <property type="entry name" value="Man6P_isomerase-2_C"/>
</dbReference>
<proteinExistence type="predicted"/>
<reference evidence="2 3" key="1">
    <citation type="journal article" date="2023" name="Antonie Van Leeuwenhoek">
        <title>Mesoterricola silvestris gen. nov., sp. nov., Mesoterricola sediminis sp. nov., Geothrix oryzae sp. nov., Geothrix edaphica sp. nov., Geothrix rubra sp. nov., and Geothrix limicola sp. nov., six novel members of Acidobacteriota isolated from soils.</title>
        <authorList>
            <person name="Itoh H."/>
            <person name="Sugisawa Y."/>
            <person name="Mise K."/>
            <person name="Xu Z."/>
            <person name="Kuniyasu M."/>
            <person name="Ushijima N."/>
            <person name="Kawano K."/>
            <person name="Kobayashi E."/>
            <person name="Shiratori Y."/>
            <person name="Masuda Y."/>
            <person name="Senoo K."/>
        </authorList>
    </citation>
    <scope>NUCLEOTIDE SEQUENCE [LARGE SCALE GENOMIC DNA]</scope>
    <source>
        <strain evidence="2 3">Red804</strain>
    </source>
</reference>
<dbReference type="InterPro" id="IPR011051">
    <property type="entry name" value="RmlC_Cupin_sf"/>
</dbReference>
<accession>A0ABQ5QL89</accession>
<dbReference type="SUPFAM" id="SSF51182">
    <property type="entry name" value="RmlC-like cupins"/>
    <property type="match status" value="1"/>
</dbReference>
<dbReference type="CDD" id="cd02213">
    <property type="entry name" value="cupin_PMI_typeII_C"/>
    <property type="match status" value="1"/>
</dbReference>
<dbReference type="EMBL" id="BSDE01000010">
    <property type="protein sequence ID" value="GLH75036.1"/>
    <property type="molecule type" value="Genomic_DNA"/>
</dbReference>
<dbReference type="InterPro" id="IPR051161">
    <property type="entry name" value="Mannose-6P_isomerase_type2"/>
</dbReference>
<evidence type="ECO:0000259" key="1">
    <source>
        <dbReference type="Pfam" id="PF01050"/>
    </source>
</evidence>
<dbReference type="Gene3D" id="2.60.120.10">
    <property type="entry name" value="Jelly Rolls"/>
    <property type="match status" value="1"/>
</dbReference>